<dbReference type="Proteomes" id="UP000236333">
    <property type="component" value="Unassembled WGS sequence"/>
</dbReference>
<dbReference type="InterPro" id="IPR032675">
    <property type="entry name" value="LRR_dom_sf"/>
</dbReference>
<reference evidence="2 3" key="1">
    <citation type="journal article" date="2017" name="Mol. Biol. Evol.">
        <title>The 4-celled Tetrabaena socialis nuclear genome reveals the essential components for genetic control of cell number at the origin of multicellularity in the volvocine lineage.</title>
        <authorList>
            <person name="Featherston J."/>
            <person name="Arakaki Y."/>
            <person name="Hanschen E.R."/>
            <person name="Ferris P.J."/>
            <person name="Michod R.E."/>
            <person name="Olson B.J.S.C."/>
            <person name="Nozaki H."/>
            <person name="Durand P.M."/>
        </authorList>
    </citation>
    <scope>NUCLEOTIDE SEQUENCE [LARGE SCALE GENOMIC DNA]</scope>
    <source>
        <strain evidence="2 3">NIES-571</strain>
    </source>
</reference>
<dbReference type="GO" id="GO:0005930">
    <property type="term" value="C:axoneme"/>
    <property type="evidence" value="ECO:0007669"/>
    <property type="project" value="UniProtKB-SubCell"/>
</dbReference>
<dbReference type="SUPFAM" id="SSF52047">
    <property type="entry name" value="RNI-like"/>
    <property type="match status" value="1"/>
</dbReference>
<name>A0A2J8AIG5_9CHLO</name>
<evidence type="ECO:0000313" key="3">
    <source>
        <dbReference type="Proteomes" id="UP000236333"/>
    </source>
</evidence>
<dbReference type="AlphaFoldDB" id="A0A2J8AIG5"/>
<evidence type="ECO:0000313" key="2">
    <source>
        <dbReference type="EMBL" id="PNH12307.1"/>
    </source>
</evidence>
<accession>A0A2J8AIG5</accession>
<evidence type="ECO:0000256" key="1">
    <source>
        <dbReference type="ARBA" id="ARBA00004430"/>
    </source>
</evidence>
<comment type="caution">
    <text evidence="2">The sequence shown here is derived from an EMBL/GenBank/DDBJ whole genome shotgun (WGS) entry which is preliminary data.</text>
</comment>
<dbReference type="Gene3D" id="3.80.10.10">
    <property type="entry name" value="Ribonuclease Inhibitor"/>
    <property type="match status" value="1"/>
</dbReference>
<organism evidence="2 3">
    <name type="scientific">Tetrabaena socialis</name>
    <dbReference type="NCBI Taxonomy" id="47790"/>
    <lineage>
        <taxon>Eukaryota</taxon>
        <taxon>Viridiplantae</taxon>
        <taxon>Chlorophyta</taxon>
        <taxon>core chlorophytes</taxon>
        <taxon>Chlorophyceae</taxon>
        <taxon>CS clade</taxon>
        <taxon>Chlamydomonadales</taxon>
        <taxon>Tetrabaenaceae</taxon>
        <taxon>Tetrabaena</taxon>
    </lineage>
</organism>
<sequence length="276" mass="29649">MKRGPGRPREAAARSCQKLARALRQEIMVCGDDHDVIGTLSRLTHLELDLLGMTYGASAHDCGGLGRSSGLVWDTTSGLTQLRHLRLYCRSASINPDRLRLLAHHCPLLHHLELRVPLRRADAAVRAAPARGASWSLPAQLQTLLVDNTDLTGPLPAVQLQAFPPGLRRLSLRRVALHVEQEGPSPCTVELVAAHPRLRTLALNATAATPAGLAVLAGLHELRDLEIAVADQESAGALSGCSGLQELERVDVVVPSGPMGFVSDCVRDHLIRLKGN</sequence>
<keyword evidence="3" id="KW-1185">Reference proteome</keyword>
<dbReference type="EMBL" id="PGGS01000011">
    <property type="protein sequence ID" value="PNH12307.1"/>
    <property type="molecule type" value="Genomic_DNA"/>
</dbReference>
<gene>
    <name evidence="2" type="ORF">TSOC_000798</name>
</gene>
<protein>
    <submittedName>
        <fullName evidence="2">Uncharacterized protein</fullName>
    </submittedName>
</protein>
<proteinExistence type="predicted"/>
<comment type="subcellular location">
    <subcellularLocation>
        <location evidence="1">Cytoplasm</location>
        <location evidence="1">Cytoskeleton</location>
        <location evidence="1">Cilium axoneme</location>
    </subcellularLocation>
</comment>